<dbReference type="EMBL" id="QGKL01000040">
    <property type="protein sequence ID" value="PWQ94280.1"/>
    <property type="molecule type" value="Genomic_DNA"/>
</dbReference>
<accession>A0A317CD89</accession>
<dbReference type="Gene3D" id="2.60.40.2810">
    <property type="match status" value="3"/>
</dbReference>
<evidence type="ECO:0000313" key="3">
    <source>
        <dbReference type="Proteomes" id="UP000245506"/>
    </source>
</evidence>
<dbReference type="AlphaFoldDB" id="A0A317CD89"/>
<keyword evidence="1" id="KW-0732">Signal</keyword>
<dbReference type="Pfam" id="PF17963">
    <property type="entry name" value="Big_9"/>
    <property type="match status" value="6"/>
</dbReference>
<evidence type="ECO:0008006" key="4">
    <source>
        <dbReference type="Google" id="ProtNLM"/>
    </source>
</evidence>
<reference evidence="2 3" key="1">
    <citation type="submission" date="2018-05" db="EMBL/GenBank/DDBJ databases">
        <title>Leucothrix arctica sp. nov., isolated from Arctic seawater.</title>
        <authorList>
            <person name="Choi A."/>
            <person name="Baek K."/>
        </authorList>
    </citation>
    <scope>NUCLEOTIDE SEQUENCE [LARGE SCALE GENOMIC DNA]</scope>
    <source>
        <strain evidence="2 3">IMCC9719</strain>
    </source>
</reference>
<protein>
    <recommendedName>
        <fullName evidence="4">Tandem-95 repeat protein</fullName>
    </recommendedName>
</protein>
<comment type="caution">
    <text evidence="2">The sequence shown here is derived from an EMBL/GenBank/DDBJ whole genome shotgun (WGS) entry which is preliminary data.</text>
</comment>
<feature type="chain" id="PRO_5016458657" description="Tandem-95 repeat protein" evidence="1">
    <location>
        <begin position="40"/>
        <end position="610"/>
    </location>
</feature>
<keyword evidence="3" id="KW-1185">Reference proteome</keyword>
<gene>
    <name evidence="2" type="ORF">DKT75_16090</name>
</gene>
<dbReference type="PANTHER" id="PTHR34720:SF9">
    <property type="entry name" value="BLR4714 PROTEIN"/>
    <property type="match status" value="1"/>
</dbReference>
<sequence>MRLPLKNCNRKKNMIPSINKTLQVGALLPVIFGSFAIQAADFPVANTDAYTAVSGQSITVQPLANDTGDSIFIEAVNSPSPYGTGTTTFTGSRITYTAPAGFVGTTEFWYGIKDADGNITSAPITVTVSAETTAVPQAVADFAETTSGQAITVDVLANDTGNGLFIEEVDSPAPFGTGTSAIINNKVVYTPPANFVGSTSFFYGIKDSAGQITSAELSITVAATEVTSPWPTAGDDRATTASGEAITIDPLWNDTGTSLEITEVNAYSTLGSTVSIVDNKLFYTPSESAKGEDVFWYQITDSLGRTNAAPVTVVVEHAEVNLGSWPTGGSDSYTVNQDSADNVFDVFANDTGSGLTVLELFEYTQKGGRVYDAGSNFTYTAPTGFTGTDEFWYAFTDAYGRSNAAKVTIEVVAVETGPNNAPNAVEDGLSGIVNASEAALDVLANDTDADGDALSVIEVGDARFGSVRLVNGVVLYTPPATPQSDAFSYTISDGRGGTDSAVATISVTDPSDDNFSFPVITGEFVTVAPGATVIIRVLDNDTDADGDTLILDEVTSGGQGSTVKVEDTNGNLVWVEYTALSTATGTDEFYYGVHDGRGKNGSGRVAITFE</sequence>
<proteinExistence type="predicted"/>
<feature type="signal peptide" evidence="1">
    <location>
        <begin position="1"/>
        <end position="39"/>
    </location>
</feature>
<dbReference type="Gene3D" id="2.60.40.3440">
    <property type="match status" value="3"/>
</dbReference>
<dbReference type="PANTHER" id="PTHR34720">
    <property type="entry name" value="MICROCYSTIN DEPENDENT PROTEIN"/>
    <property type="match status" value="1"/>
</dbReference>
<name>A0A317CD89_9GAMM</name>
<dbReference type="Proteomes" id="UP000245506">
    <property type="component" value="Unassembled WGS sequence"/>
</dbReference>
<evidence type="ECO:0000313" key="2">
    <source>
        <dbReference type="EMBL" id="PWQ94280.1"/>
    </source>
</evidence>
<organism evidence="2 3">
    <name type="scientific">Leucothrix arctica</name>
    <dbReference type="NCBI Taxonomy" id="1481894"/>
    <lineage>
        <taxon>Bacteria</taxon>
        <taxon>Pseudomonadati</taxon>
        <taxon>Pseudomonadota</taxon>
        <taxon>Gammaproteobacteria</taxon>
        <taxon>Thiotrichales</taxon>
        <taxon>Thiotrichaceae</taxon>
        <taxon>Leucothrix</taxon>
    </lineage>
</organism>
<dbReference type="NCBIfam" id="NF012211">
    <property type="entry name" value="tand_rpt_95"/>
    <property type="match status" value="3"/>
</dbReference>
<evidence type="ECO:0000256" key="1">
    <source>
        <dbReference type="SAM" id="SignalP"/>
    </source>
</evidence>